<dbReference type="EMBL" id="JAWDIE010000024">
    <property type="protein sequence ID" value="MEJ7139339.1"/>
    <property type="molecule type" value="Genomic_DNA"/>
</dbReference>
<accession>A0ACC6P656</accession>
<comment type="caution">
    <text evidence="1">The sequence shown here is derived from an EMBL/GenBank/DDBJ whole genome shotgun (WGS) entry which is preliminary data.</text>
</comment>
<gene>
    <name evidence="1" type="ORF">RV045_13010</name>
</gene>
<keyword evidence="2" id="KW-1185">Reference proteome</keyword>
<proteinExistence type="predicted"/>
<dbReference type="Proteomes" id="UP001364695">
    <property type="component" value="Unassembled WGS sequence"/>
</dbReference>
<organism evidence="1 2">
    <name type="scientific">Amphibiibacter pelophylacis</name>
    <dbReference type="NCBI Taxonomy" id="1799477"/>
    <lineage>
        <taxon>Bacteria</taxon>
        <taxon>Pseudomonadati</taxon>
        <taxon>Pseudomonadota</taxon>
        <taxon>Betaproteobacteria</taxon>
        <taxon>Burkholderiales</taxon>
        <taxon>Sphaerotilaceae</taxon>
        <taxon>Amphibiibacter</taxon>
    </lineage>
</organism>
<evidence type="ECO:0000313" key="1">
    <source>
        <dbReference type="EMBL" id="MEJ7139339.1"/>
    </source>
</evidence>
<reference evidence="1" key="1">
    <citation type="submission" date="2023-10" db="EMBL/GenBank/DDBJ databases">
        <title>Amphibacter perezi, gen. nov., sp. nov. a novel taxa of the family Comamonadaceae, class Betaproteobacteria isolated from the skin microbiota of Pelophylax perezi from different populations.</title>
        <authorList>
            <person name="Costa S."/>
            <person name="Proenca D.N."/>
            <person name="Lopes I."/>
            <person name="Morais P.V."/>
        </authorList>
    </citation>
    <scope>NUCLEOTIDE SEQUENCE</scope>
    <source>
        <strain evidence="1">SL12-8</strain>
    </source>
</reference>
<name>A0ACC6P656_9BURK</name>
<protein>
    <submittedName>
        <fullName evidence="1">DUF3563 family protein</fullName>
    </submittedName>
</protein>
<sequence>MSSLKKILRNLVPSFPSQRERDEAWLNESSDLYELEARMAVLDRRGRQAQLNSGATIAY</sequence>
<evidence type="ECO:0000313" key="2">
    <source>
        <dbReference type="Proteomes" id="UP001364695"/>
    </source>
</evidence>